<dbReference type="EMBL" id="GEZM01021265">
    <property type="protein sequence ID" value="JAV89041.1"/>
    <property type="molecule type" value="Transcribed_RNA"/>
</dbReference>
<evidence type="ECO:0000313" key="13">
    <source>
        <dbReference type="EMBL" id="KAB0801201.1"/>
    </source>
</evidence>
<evidence type="ECO:0000256" key="6">
    <source>
        <dbReference type="ARBA" id="ARBA00022490"/>
    </source>
</evidence>
<keyword evidence="6" id="KW-0963">Cytoplasm</keyword>
<evidence type="ECO:0000256" key="11">
    <source>
        <dbReference type="SAM" id="MobiDB-lite"/>
    </source>
</evidence>
<gene>
    <name evidence="13" type="ORF">PPYR_05555</name>
</gene>
<evidence type="ECO:0000256" key="1">
    <source>
        <dbReference type="ARBA" id="ARBA00003805"/>
    </source>
</evidence>
<accession>A0A1Y1MTM7</accession>
<feature type="region of interest" description="Disordered" evidence="11">
    <location>
        <begin position="1"/>
        <end position="40"/>
    </location>
</feature>
<evidence type="ECO:0000313" key="12">
    <source>
        <dbReference type="EMBL" id="JAV89042.1"/>
    </source>
</evidence>
<feature type="compositionally biased region" description="Basic and acidic residues" evidence="11">
    <location>
        <begin position="59"/>
        <end position="75"/>
    </location>
</feature>
<name>A0A1Y1MTM7_PHOPY</name>
<evidence type="ECO:0000256" key="5">
    <source>
        <dbReference type="ARBA" id="ARBA00021471"/>
    </source>
</evidence>
<sequence>MTSTNVNVGIEGKSSSRVLRPPGGSHSDIFGSSGNSNPRICVRQQDKSSISACFDYDSQNKEVKDNRNDVKADCDDKNEENSSELPAGMPTIPNRVRVPPGGFSTSLW</sequence>
<dbReference type="GO" id="GO:0005874">
    <property type="term" value="C:microtubule"/>
    <property type="evidence" value="ECO:0007669"/>
    <property type="project" value="UniProtKB-KW"/>
</dbReference>
<evidence type="ECO:0000256" key="7">
    <source>
        <dbReference type="ARBA" id="ARBA00022553"/>
    </source>
</evidence>
<dbReference type="InParanoid" id="A0A1Y1MTM7"/>
<dbReference type="InterPro" id="IPR033335">
    <property type="entry name" value="JUPITER"/>
</dbReference>
<dbReference type="Proteomes" id="UP000327044">
    <property type="component" value="Unassembled WGS sequence"/>
</dbReference>
<evidence type="ECO:0000256" key="2">
    <source>
        <dbReference type="ARBA" id="ARBA00004123"/>
    </source>
</evidence>
<keyword evidence="8" id="KW-0493">Microtubule</keyword>
<evidence type="ECO:0000256" key="8">
    <source>
        <dbReference type="ARBA" id="ARBA00022701"/>
    </source>
</evidence>
<feature type="compositionally biased region" description="Polar residues" evidence="11">
    <location>
        <begin position="1"/>
        <end position="17"/>
    </location>
</feature>
<evidence type="ECO:0000256" key="9">
    <source>
        <dbReference type="ARBA" id="ARBA00023212"/>
    </source>
</evidence>
<proteinExistence type="inferred from homology"/>
<evidence type="ECO:0000256" key="10">
    <source>
        <dbReference type="ARBA" id="ARBA00023242"/>
    </source>
</evidence>
<dbReference type="EMBL" id="VVIM01000003">
    <property type="protein sequence ID" value="KAB0801201.1"/>
    <property type="molecule type" value="Genomic_DNA"/>
</dbReference>
<dbReference type="EMBL" id="GEZM01021264">
    <property type="protein sequence ID" value="JAV89042.1"/>
    <property type="molecule type" value="Transcribed_RNA"/>
</dbReference>
<keyword evidence="7" id="KW-0597">Phosphoprotein</keyword>
<evidence type="ECO:0000256" key="4">
    <source>
        <dbReference type="ARBA" id="ARBA00005344"/>
    </source>
</evidence>
<dbReference type="GO" id="GO:0005819">
    <property type="term" value="C:spindle"/>
    <property type="evidence" value="ECO:0007669"/>
    <property type="project" value="UniProtKB-SubCell"/>
</dbReference>
<reference evidence="13 14" key="2">
    <citation type="journal article" date="2018" name="Elife">
        <title>Firefly genomes illuminate parallel origins of bioluminescence in beetles.</title>
        <authorList>
            <person name="Fallon T.R."/>
            <person name="Lower S.E."/>
            <person name="Chang C.H."/>
            <person name="Bessho-Uehara M."/>
            <person name="Martin G.J."/>
            <person name="Bewick A.J."/>
            <person name="Behringer M."/>
            <person name="Debat H.J."/>
            <person name="Wong I."/>
            <person name="Day J.C."/>
            <person name="Suvorov A."/>
            <person name="Silva C.J."/>
            <person name="Stanger-Hall K.F."/>
            <person name="Hall D.W."/>
            <person name="Schmitz R.J."/>
            <person name="Nelson D.R."/>
            <person name="Lewis S.M."/>
            <person name="Shigenobu S."/>
            <person name="Bybee S.M."/>
            <person name="Larracuente A.M."/>
            <person name="Oba Y."/>
            <person name="Weng J.K."/>
        </authorList>
    </citation>
    <scope>NUCLEOTIDE SEQUENCE [LARGE SCALE GENOMIC DNA]</scope>
    <source>
        <strain evidence="13">1611_PpyrPB1</strain>
        <tissue evidence="13">Whole body</tissue>
    </source>
</reference>
<dbReference type="FunCoup" id="A0A1Y1MTM7">
    <property type="interactions" value="69"/>
</dbReference>
<dbReference type="Pfam" id="PF17054">
    <property type="entry name" value="JUPITER"/>
    <property type="match status" value="1"/>
</dbReference>
<keyword evidence="14" id="KW-1185">Reference proteome</keyword>
<keyword evidence="10" id="KW-0539">Nucleus</keyword>
<comment type="similarity">
    <text evidence="4">Belongs to the MAP Jupiter family.</text>
</comment>
<reference evidence="12" key="1">
    <citation type="journal article" date="2016" name="Sci. Rep.">
        <title>Molecular characterization of firefly nuptial gifts: a multi-omics approach sheds light on postcopulatory sexual selection.</title>
        <authorList>
            <person name="Al-Wathiqui N."/>
            <person name="Fallon T.R."/>
            <person name="South A."/>
            <person name="Weng J.K."/>
            <person name="Lewis S.M."/>
        </authorList>
    </citation>
    <scope>NUCLEOTIDE SEQUENCE</scope>
</reference>
<reference evidence="13" key="3">
    <citation type="submission" date="2019-08" db="EMBL/GenBank/DDBJ databases">
        <authorList>
            <consortium name="Photinus pyralis genome working group"/>
            <person name="Fallon T.R."/>
            <person name="Sander Lower S.E."/>
            <person name="Weng J.-K."/>
        </authorList>
    </citation>
    <scope>NUCLEOTIDE SEQUENCE</scope>
    <source>
        <strain evidence="13">1611_PpyrPB1</strain>
        <tissue evidence="13">Whole body</tissue>
    </source>
</reference>
<dbReference type="AlphaFoldDB" id="A0A1Y1MTM7"/>
<evidence type="ECO:0000313" key="14">
    <source>
        <dbReference type="Proteomes" id="UP000327044"/>
    </source>
</evidence>
<dbReference type="GO" id="GO:0005634">
    <property type="term" value="C:nucleus"/>
    <property type="evidence" value="ECO:0007669"/>
    <property type="project" value="UniProtKB-SubCell"/>
</dbReference>
<organism evidence="12">
    <name type="scientific">Photinus pyralis</name>
    <name type="common">Common eastern firefly</name>
    <name type="synonym">Lampyris pyralis</name>
    <dbReference type="NCBI Taxonomy" id="7054"/>
    <lineage>
        <taxon>Eukaryota</taxon>
        <taxon>Metazoa</taxon>
        <taxon>Ecdysozoa</taxon>
        <taxon>Arthropoda</taxon>
        <taxon>Hexapoda</taxon>
        <taxon>Insecta</taxon>
        <taxon>Pterygota</taxon>
        <taxon>Neoptera</taxon>
        <taxon>Endopterygota</taxon>
        <taxon>Coleoptera</taxon>
        <taxon>Polyphaga</taxon>
        <taxon>Elateriformia</taxon>
        <taxon>Elateroidea</taxon>
        <taxon>Lampyridae</taxon>
        <taxon>Lampyrinae</taxon>
        <taxon>Photinus</taxon>
    </lineage>
</organism>
<protein>
    <recommendedName>
        <fullName evidence="5">Microtubule-associated protein Jupiter</fullName>
    </recommendedName>
</protein>
<dbReference type="PANTHER" id="PTHR34930">
    <property type="entry name" value="GEO05313P1"/>
    <property type="match status" value="1"/>
</dbReference>
<comment type="function">
    <text evidence="1">Binds to all microtubule populations.</text>
</comment>
<feature type="region of interest" description="Disordered" evidence="11">
    <location>
        <begin position="59"/>
        <end position="108"/>
    </location>
</feature>
<evidence type="ECO:0000256" key="3">
    <source>
        <dbReference type="ARBA" id="ARBA00004186"/>
    </source>
</evidence>
<dbReference type="PANTHER" id="PTHR34930:SF2">
    <property type="entry name" value="MICROTUBULE-ASSOCIATED PROTEIN JUPITER"/>
    <property type="match status" value="1"/>
</dbReference>
<keyword evidence="9" id="KW-0206">Cytoskeleton</keyword>
<comment type="subcellular location">
    <subcellularLocation>
        <location evidence="3">Cytoplasm</location>
        <location evidence="3">Cytoskeleton</location>
        <location evidence="3">Spindle</location>
    </subcellularLocation>
    <subcellularLocation>
        <location evidence="2">Nucleus</location>
    </subcellularLocation>
</comment>